<dbReference type="InterPro" id="IPR025202">
    <property type="entry name" value="PLD-like_dom"/>
</dbReference>
<dbReference type="Proteomes" id="UP001501598">
    <property type="component" value="Unassembled WGS sequence"/>
</dbReference>
<name>A0ABP8RZ64_9PSEU</name>
<dbReference type="EMBL" id="BAABGT010000089">
    <property type="protein sequence ID" value="GAA4555101.1"/>
    <property type="molecule type" value="Genomic_DNA"/>
</dbReference>
<gene>
    <name evidence="7" type="ORF">GCM10023175_54790</name>
</gene>
<proteinExistence type="predicted"/>
<keyword evidence="3" id="KW-0378">Hydrolase</keyword>
<sequence length="524" mass="58273">MSDDWFLTAAERGNPAWRLPDSCRGNEVRPLVDGAAYFARLVEAVAELGAGDHLFFTDWRGDADERLTADGPTVGELFAAAARRGVVVKGLMWRSHTDEIAYSEEENRHLGDEVREAGGEVLLDQRIRRAGSHHQKLVVLRCPGEPGRDVAFVGGIDLCHSRRDDAAHGGDPQGLPMNAAYGDNPPWHDVQLEVRGPAVGLLDAVFRERWEDPHSLDTHNPIARVRDVLQHADLTADPLPARPADPSPVGTCAVQVLRTYPAIRPGYPFAPHGERSVARGYGKVLKRARRLLYLQDQYMWSPHIARLIAAALERSPELHVLVVVPRHPDVDGRLALPPNQVGRLQALEVCRRAAADRVHVFDLENRAGTPVYVHAKVAVVDDVWAAVGSANLNRRSWSHDSELTAAVLDEDRDTRAPIDPAGLGDGARTFARNLRLRLLREHLQRDDDADLVDPESVVGVVEAAADALDDWHAGGRRGPRPPGHLRRHEPERLGLPTRLWAVPAYRLLYDPDGRSWRDRLHRRW</sequence>
<evidence type="ECO:0000313" key="8">
    <source>
        <dbReference type="Proteomes" id="UP001501598"/>
    </source>
</evidence>
<evidence type="ECO:0000256" key="4">
    <source>
        <dbReference type="ARBA" id="ARBA00023098"/>
    </source>
</evidence>
<reference evidence="8" key="1">
    <citation type="journal article" date="2019" name="Int. J. Syst. Evol. Microbiol.">
        <title>The Global Catalogue of Microorganisms (GCM) 10K type strain sequencing project: providing services to taxonomists for standard genome sequencing and annotation.</title>
        <authorList>
            <consortium name="The Broad Institute Genomics Platform"/>
            <consortium name="The Broad Institute Genome Sequencing Center for Infectious Disease"/>
            <person name="Wu L."/>
            <person name="Ma J."/>
        </authorList>
    </citation>
    <scope>NUCLEOTIDE SEQUENCE [LARGE SCALE GENOMIC DNA]</scope>
    <source>
        <strain evidence="8">JCM 17906</strain>
    </source>
</reference>
<keyword evidence="4" id="KW-0443">Lipid metabolism</keyword>
<feature type="compositionally biased region" description="Basic residues" evidence="5">
    <location>
        <begin position="474"/>
        <end position="487"/>
    </location>
</feature>
<keyword evidence="8" id="KW-1185">Reference proteome</keyword>
<organism evidence="7 8">
    <name type="scientific">Pseudonocardia xishanensis</name>
    <dbReference type="NCBI Taxonomy" id="630995"/>
    <lineage>
        <taxon>Bacteria</taxon>
        <taxon>Bacillati</taxon>
        <taxon>Actinomycetota</taxon>
        <taxon>Actinomycetes</taxon>
        <taxon>Pseudonocardiales</taxon>
        <taxon>Pseudonocardiaceae</taxon>
        <taxon>Pseudonocardia</taxon>
    </lineage>
</organism>
<dbReference type="InterPro" id="IPR001736">
    <property type="entry name" value="PLipase_D/transphosphatidylase"/>
</dbReference>
<dbReference type="RefSeq" id="WP_345424660.1">
    <property type="nucleotide sequence ID" value="NZ_BAABGT010000089.1"/>
</dbReference>
<evidence type="ECO:0000256" key="3">
    <source>
        <dbReference type="ARBA" id="ARBA00022801"/>
    </source>
</evidence>
<dbReference type="PANTHER" id="PTHR18896:SF76">
    <property type="entry name" value="PHOSPHOLIPASE"/>
    <property type="match status" value="1"/>
</dbReference>
<evidence type="ECO:0000256" key="2">
    <source>
        <dbReference type="ARBA" id="ARBA00022737"/>
    </source>
</evidence>
<dbReference type="SUPFAM" id="SSF56024">
    <property type="entry name" value="Phospholipase D/nuclease"/>
    <property type="match status" value="2"/>
</dbReference>
<dbReference type="Gene3D" id="3.30.870.10">
    <property type="entry name" value="Endonuclease Chain A"/>
    <property type="match status" value="2"/>
</dbReference>
<dbReference type="SMART" id="SM00155">
    <property type="entry name" value="PLDc"/>
    <property type="match status" value="2"/>
</dbReference>
<dbReference type="InterPro" id="IPR015679">
    <property type="entry name" value="PLipase_D_fam"/>
</dbReference>
<dbReference type="Pfam" id="PF13091">
    <property type="entry name" value="PLDc_2"/>
    <property type="match status" value="1"/>
</dbReference>
<evidence type="ECO:0000259" key="6">
    <source>
        <dbReference type="PROSITE" id="PS50035"/>
    </source>
</evidence>
<keyword evidence="2" id="KW-0677">Repeat</keyword>
<dbReference type="CDD" id="cd09105">
    <property type="entry name" value="PLDc_vPLD1_2_like_2"/>
    <property type="match status" value="1"/>
</dbReference>
<dbReference type="PROSITE" id="PS50035">
    <property type="entry name" value="PLD"/>
    <property type="match status" value="1"/>
</dbReference>
<accession>A0ABP8RZ64</accession>
<evidence type="ECO:0000313" key="7">
    <source>
        <dbReference type="EMBL" id="GAA4555101.1"/>
    </source>
</evidence>
<feature type="domain" description="PLD phosphodiesterase" evidence="6">
    <location>
        <begin position="369"/>
        <end position="396"/>
    </location>
</feature>
<evidence type="ECO:0000256" key="5">
    <source>
        <dbReference type="SAM" id="MobiDB-lite"/>
    </source>
</evidence>
<comment type="caution">
    <text evidence="7">The sequence shown here is derived from an EMBL/GenBank/DDBJ whole genome shotgun (WGS) entry which is preliminary data.</text>
</comment>
<comment type="catalytic activity">
    <reaction evidence="1">
        <text>a 1,2-diacyl-sn-glycero-3-phosphocholine + H2O = a 1,2-diacyl-sn-glycero-3-phosphate + choline + H(+)</text>
        <dbReference type="Rhea" id="RHEA:14445"/>
        <dbReference type="ChEBI" id="CHEBI:15354"/>
        <dbReference type="ChEBI" id="CHEBI:15377"/>
        <dbReference type="ChEBI" id="CHEBI:15378"/>
        <dbReference type="ChEBI" id="CHEBI:57643"/>
        <dbReference type="ChEBI" id="CHEBI:58608"/>
        <dbReference type="EC" id="3.1.4.4"/>
    </reaction>
</comment>
<evidence type="ECO:0000256" key="1">
    <source>
        <dbReference type="ARBA" id="ARBA00000798"/>
    </source>
</evidence>
<dbReference type="PANTHER" id="PTHR18896">
    <property type="entry name" value="PHOSPHOLIPASE D"/>
    <property type="match status" value="1"/>
</dbReference>
<feature type="region of interest" description="Disordered" evidence="5">
    <location>
        <begin position="471"/>
        <end position="490"/>
    </location>
</feature>
<protein>
    <submittedName>
        <fullName evidence="7">Phospholipase D-like domain-containing protein</fullName>
    </submittedName>
</protein>